<proteinExistence type="predicted"/>
<dbReference type="Pfam" id="PF13424">
    <property type="entry name" value="TPR_12"/>
    <property type="match status" value="2"/>
</dbReference>
<dbReference type="PROSITE" id="PS50005">
    <property type="entry name" value="TPR"/>
    <property type="match status" value="1"/>
</dbReference>
<dbReference type="PANTHER" id="PTHR47691">
    <property type="entry name" value="REGULATOR-RELATED"/>
    <property type="match status" value="1"/>
</dbReference>
<keyword evidence="5" id="KW-1185">Reference proteome</keyword>
<dbReference type="SUPFAM" id="SSF52540">
    <property type="entry name" value="P-loop containing nucleoside triphosphate hydrolases"/>
    <property type="match status" value="1"/>
</dbReference>
<protein>
    <submittedName>
        <fullName evidence="3">Tfp pilus assembly protein PilF</fullName>
    </submittedName>
</protein>
<dbReference type="Proteomes" id="UP000236729">
    <property type="component" value="Unassembled WGS sequence"/>
</dbReference>
<dbReference type="InterPro" id="IPR011990">
    <property type="entry name" value="TPR-like_helical_dom_sf"/>
</dbReference>
<dbReference type="SMR" id="A0A1H6DMX6"/>
<dbReference type="Gene3D" id="1.25.40.10">
    <property type="entry name" value="Tetratricopeptide repeat domain"/>
    <property type="match status" value="1"/>
</dbReference>
<evidence type="ECO:0000259" key="2">
    <source>
        <dbReference type="Pfam" id="PF00931"/>
    </source>
</evidence>
<name>A0A1H6DMX6_9PSEU</name>
<dbReference type="SMART" id="SM00028">
    <property type="entry name" value="TPR"/>
    <property type="match status" value="5"/>
</dbReference>
<dbReference type="EMBL" id="FNVB01000007">
    <property type="protein sequence ID" value="SEG86511.1"/>
    <property type="molecule type" value="Genomic_DNA"/>
</dbReference>
<dbReference type="PRINTS" id="PR00364">
    <property type="entry name" value="DISEASERSIST"/>
</dbReference>
<evidence type="ECO:0000313" key="6">
    <source>
        <dbReference type="Proteomes" id="UP000236729"/>
    </source>
</evidence>
<organism evidence="3 6">
    <name type="scientific">Saccharopolyspora kobensis</name>
    <dbReference type="NCBI Taxonomy" id="146035"/>
    <lineage>
        <taxon>Bacteria</taxon>
        <taxon>Bacillati</taxon>
        <taxon>Actinomycetota</taxon>
        <taxon>Actinomycetes</taxon>
        <taxon>Pseudonocardiales</taxon>
        <taxon>Pseudonocardiaceae</taxon>
        <taxon>Saccharopolyspora</taxon>
    </lineage>
</organism>
<dbReference type="InterPro" id="IPR042197">
    <property type="entry name" value="Apaf_helical"/>
</dbReference>
<evidence type="ECO:0000256" key="1">
    <source>
        <dbReference type="PROSITE-ProRule" id="PRU00339"/>
    </source>
</evidence>
<accession>A0A1H6DMX6</accession>
<dbReference type="GO" id="GO:0043531">
    <property type="term" value="F:ADP binding"/>
    <property type="evidence" value="ECO:0007669"/>
    <property type="project" value="InterPro"/>
</dbReference>
<accession>A0A1I2F3F4</accession>
<evidence type="ECO:0000313" key="5">
    <source>
        <dbReference type="Proteomes" id="UP000199690"/>
    </source>
</evidence>
<dbReference type="InterPro" id="IPR002182">
    <property type="entry name" value="NB-ARC"/>
</dbReference>
<dbReference type="SUPFAM" id="SSF48452">
    <property type="entry name" value="TPR-like"/>
    <property type="match status" value="1"/>
</dbReference>
<gene>
    <name evidence="3" type="ORF">SAMN02982929_04623</name>
    <name evidence="4" type="ORF">SAMN05216506_11733</name>
</gene>
<reference evidence="3" key="2">
    <citation type="submission" date="2016-10" db="EMBL/GenBank/DDBJ databases">
        <authorList>
            <person name="de Groot N.N."/>
        </authorList>
    </citation>
    <scope>NUCLEOTIDE SEQUENCE [LARGE SCALE GENOMIC DNA]</scope>
    <source>
        <strain evidence="3">ATCC 20501</strain>
    </source>
</reference>
<dbReference type="Gene3D" id="3.40.50.300">
    <property type="entry name" value="P-loop containing nucleotide triphosphate hydrolases"/>
    <property type="match status" value="1"/>
</dbReference>
<dbReference type="Pfam" id="PF00931">
    <property type="entry name" value="NB-ARC"/>
    <property type="match status" value="1"/>
</dbReference>
<dbReference type="InterPro" id="IPR019734">
    <property type="entry name" value="TPR_rpt"/>
</dbReference>
<evidence type="ECO:0000313" key="4">
    <source>
        <dbReference type="EMBL" id="SFE99156.1"/>
    </source>
</evidence>
<evidence type="ECO:0000313" key="3">
    <source>
        <dbReference type="EMBL" id="SEG86511.1"/>
    </source>
</evidence>
<feature type="domain" description="NB-ARC" evidence="2">
    <location>
        <begin position="81"/>
        <end position="233"/>
    </location>
</feature>
<reference evidence="5 6" key="1">
    <citation type="submission" date="2016-10" db="EMBL/GenBank/DDBJ databases">
        <authorList>
            <person name="Varghese N."/>
            <person name="Submissions S."/>
        </authorList>
    </citation>
    <scope>NUCLEOTIDE SEQUENCE [LARGE SCALE GENOMIC DNA]</scope>
    <source>
        <strain evidence="6">ATCC 20501</strain>
        <strain evidence="4 5">CGMCC 4.3529</strain>
    </source>
</reference>
<keyword evidence="1" id="KW-0802">TPR repeat</keyword>
<dbReference type="Proteomes" id="UP000199690">
    <property type="component" value="Unassembled WGS sequence"/>
</dbReference>
<dbReference type="InterPro" id="IPR027417">
    <property type="entry name" value="P-loop_NTPase"/>
</dbReference>
<dbReference type="EMBL" id="FOME01000017">
    <property type="protein sequence ID" value="SFE99156.1"/>
    <property type="molecule type" value="Genomic_DNA"/>
</dbReference>
<feature type="repeat" description="TPR" evidence="1">
    <location>
        <begin position="541"/>
        <end position="574"/>
    </location>
</feature>
<sequence length="717" mass="77774">MSRQRFPANPDPPVMNAVRGTVAGNTVQAGIVHGGVHLHFAGAERGGPEPVPDMLPRASRFFTERAGKTEKFREIVADGRDGSVIVVVSGVGGAGKSALAAHWLRSLQHEFPDGALYADLGAFSAREPVAPAHVLETFLRALGTAPESIPTELDRLRSLYCQVTSGKRLILFLDDAVSAAQVRSLLPGGDSALVVVTSRYRLSGLGMEGAHFMDVGPLQPAESLEMLSNVLGSTRVEREMDAAREVVDLCGGLPVALMVVAARLLAHKKWSLERIAEALQDERRRLPSLALRGDVSVTAVFDLSYRKLTCEQAELYRVLAVHPGTSFGPEVAAAAVGRALPDTLNQIEALVEANLLDEPMENRFRFHDLLRLHARERAEAEMSEADRAAAVRRMVSWYLDCAFSADRLITPGRWYVSERDAAAGLPFSSAAAALDWLEAERANLAQAQREAVEREWPDLAWQFGEAMWSLFIYRKHYLDWLETTEVAARAAEREGHLRAESRLRGQLGHALLNLHRFDDGQIELTRAMELAELAGDLPSQATATSRLGILAKQQGRLDEALALFRRALQLDRRLGDRRGAALRTRRIGETLAASGRYEEAIAELSSAVELMLELPDPGGAARVSTFLGETQVAAGDPAAAVASLGEALAVMRGIGSEFFVAELLVALAAAHESAGDLEISRSCLRQACELYEQIGGPHAESLRRRLSSGPPADNSQA</sequence>
<dbReference type="AlphaFoldDB" id="A0A1H6DMX6"/>
<dbReference type="PANTHER" id="PTHR47691:SF3">
    <property type="entry name" value="HTH-TYPE TRANSCRIPTIONAL REGULATOR RV0890C-RELATED"/>
    <property type="match status" value="1"/>
</dbReference>
<dbReference type="Gene3D" id="1.10.8.430">
    <property type="entry name" value="Helical domain of apoptotic protease-activating factors"/>
    <property type="match status" value="1"/>
</dbReference>